<evidence type="ECO:0000313" key="2">
    <source>
        <dbReference type="EMBL" id="MCF7530190.1"/>
    </source>
</evidence>
<dbReference type="AlphaFoldDB" id="A0AAW5AGI1"/>
<proteinExistence type="predicted"/>
<protein>
    <submittedName>
        <fullName evidence="2">Biliverdin-producing heme oxygenase</fullName>
    </submittedName>
</protein>
<comment type="caution">
    <text evidence="2">The sequence shown here is derived from an EMBL/GenBank/DDBJ whole genome shotgun (WGS) entry which is preliminary data.</text>
</comment>
<dbReference type="GO" id="GO:0004392">
    <property type="term" value="F:heme oxygenase (decyclizing) activity"/>
    <property type="evidence" value="ECO:0007669"/>
    <property type="project" value="InterPro"/>
</dbReference>
<reference evidence="2" key="1">
    <citation type="submission" date="2022-01" db="EMBL/GenBank/DDBJ databases">
        <title>Neisseria sp. ZJ104.</title>
        <authorList>
            <person name="Yang C."/>
        </authorList>
    </citation>
    <scope>NUCLEOTIDE SEQUENCE</scope>
    <source>
        <strain evidence="2">ZJ104</strain>
    </source>
</reference>
<dbReference type="Gene3D" id="1.20.910.10">
    <property type="entry name" value="Heme oxygenase-like"/>
    <property type="match status" value="1"/>
</dbReference>
<name>A0AAW5AGI1_9NEIS</name>
<gene>
    <name evidence="1" type="ORF">L4H06_04495</name>
    <name evidence="2" type="ORF">L4H06_08135</name>
</gene>
<evidence type="ECO:0000313" key="1">
    <source>
        <dbReference type="EMBL" id="MCF7529483.1"/>
    </source>
</evidence>
<dbReference type="CDD" id="cd00232">
    <property type="entry name" value="HemeO-like"/>
    <property type="match status" value="1"/>
</dbReference>
<dbReference type="InterPro" id="IPR016053">
    <property type="entry name" value="Haem_Oase-like"/>
</dbReference>
<dbReference type="SUPFAM" id="SSF48613">
    <property type="entry name" value="Heme oxygenase-like"/>
    <property type="match status" value="1"/>
</dbReference>
<dbReference type="InterPro" id="IPR016084">
    <property type="entry name" value="Haem_Oase-like_multi-hlx"/>
</dbReference>
<dbReference type="RefSeq" id="WP_237092687.1">
    <property type="nucleotide sequence ID" value="NZ_JAKKDL010000004.1"/>
</dbReference>
<dbReference type="Pfam" id="PF01126">
    <property type="entry name" value="Heme_oxygenase"/>
    <property type="match status" value="1"/>
</dbReference>
<organism evidence="2 3">
    <name type="scientific">Neisseria lisongii</name>
    <dbReference type="NCBI Taxonomy" id="2912188"/>
    <lineage>
        <taxon>Bacteria</taxon>
        <taxon>Pseudomonadati</taxon>
        <taxon>Pseudomonadota</taxon>
        <taxon>Betaproteobacteria</taxon>
        <taxon>Neisseriales</taxon>
        <taxon>Neisseriaceae</taxon>
        <taxon>Neisseria</taxon>
    </lineage>
</organism>
<dbReference type="EMBL" id="JAKKDL010000004">
    <property type="protein sequence ID" value="MCF7529483.1"/>
    <property type="molecule type" value="Genomic_DNA"/>
</dbReference>
<sequence length="207" mass="23284">MSDKMLTFAQRLKEENRTTHDSVDNLVMSVNPFATPENYVKFLKLQSVFHKIVDPVYRDEALNRAIPDLAQMARYEAVVQDLVDLNDTPYVFDGELPKPQGNRAIGWLYCAEGSNLGAAFLFKDVQKLAFDEHHGASHLAPHPDGRGKHWRAFVERLNLLGLSEEAQVEAVEGAKDAFAFYKVVLRRIFGLPEGAEAEPKPLVDYGI</sequence>
<dbReference type="GO" id="GO:0006788">
    <property type="term" value="P:heme oxidation"/>
    <property type="evidence" value="ECO:0007669"/>
    <property type="project" value="InterPro"/>
</dbReference>
<evidence type="ECO:0000313" key="3">
    <source>
        <dbReference type="Proteomes" id="UP001201397"/>
    </source>
</evidence>
<dbReference type="Proteomes" id="UP001201397">
    <property type="component" value="Unassembled WGS sequence"/>
</dbReference>
<dbReference type="EMBL" id="JAKKDL010000010">
    <property type="protein sequence ID" value="MCF7530190.1"/>
    <property type="molecule type" value="Genomic_DNA"/>
</dbReference>
<accession>A0AAW5AGI1</accession>